<organism evidence="1 2">
    <name type="scientific">Rhabditophanes sp. KR3021</name>
    <dbReference type="NCBI Taxonomy" id="114890"/>
    <lineage>
        <taxon>Eukaryota</taxon>
        <taxon>Metazoa</taxon>
        <taxon>Ecdysozoa</taxon>
        <taxon>Nematoda</taxon>
        <taxon>Chromadorea</taxon>
        <taxon>Rhabditida</taxon>
        <taxon>Tylenchina</taxon>
        <taxon>Panagrolaimomorpha</taxon>
        <taxon>Strongyloidoidea</taxon>
        <taxon>Alloionematidae</taxon>
        <taxon>Rhabditophanes</taxon>
    </lineage>
</organism>
<name>A0AC35TN00_9BILA</name>
<accession>A0AC35TN00</accession>
<dbReference type="WBParaSite" id="RSKR_0000246750.1">
    <property type="protein sequence ID" value="RSKR_0000246750.1"/>
    <property type="gene ID" value="RSKR_0000246750"/>
</dbReference>
<evidence type="ECO:0000313" key="2">
    <source>
        <dbReference type="WBParaSite" id="RSKR_0000246750.1"/>
    </source>
</evidence>
<protein>
    <submittedName>
        <fullName evidence="2">Omp85 domain-containing protein</fullName>
    </submittedName>
</protein>
<reference evidence="2" key="1">
    <citation type="submission" date="2016-11" db="UniProtKB">
        <authorList>
            <consortium name="WormBaseParasite"/>
        </authorList>
    </citation>
    <scope>IDENTIFICATION</scope>
    <source>
        <strain evidence="2">KR3021</strain>
    </source>
</reference>
<proteinExistence type="predicted"/>
<evidence type="ECO:0000313" key="1">
    <source>
        <dbReference type="Proteomes" id="UP000095286"/>
    </source>
</evidence>
<dbReference type="Proteomes" id="UP000095286">
    <property type="component" value="Unplaced"/>
</dbReference>
<sequence length="71" mass="7758">MAQTSFYAGAAPQFAFLGTKRGFAGYPTIQGHYNESAEVKLVLMQIKVGFDRPEDGGRTEVFINLSAPIVF</sequence>